<dbReference type="AlphaFoldDB" id="B4QXC2"/>
<dbReference type="OrthoDB" id="70874at2759"/>
<evidence type="ECO:0000313" key="3">
    <source>
        <dbReference type="Proteomes" id="UP000000304"/>
    </source>
</evidence>
<protein>
    <submittedName>
        <fullName evidence="2">GD18584</fullName>
    </submittedName>
</protein>
<feature type="compositionally biased region" description="Low complexity" evidence="1">
    <location>
        <begin position="561"/>
        <end position="576"/>
    </location>
</feature>
<dbReference type="STRING" id="7240.B4QXC2"/>
<evidence type="ECO:0000313" key="2">
    <source>
        <dbReference type="EMBL" id="EDX13693.1"/>
    </source>
</evidence>
<evidence type="ECO:0000256" key="1">
    <source>
        <dbReference type="SAM" id="MobiDB-lite"/>
    </source>
</evidence>
<accession>B4QXC2</accession>
<dbReference type="HOGENOM" id="CLU_388444_0_0_1"/>
<organism evidence="2 3">
    <name type="scientific">Drosophila simulans</name>
    <name type="common">Fruit fly</name>
    <dbReference type="NCBI Taxonomy" id="7240"/>
    <lineage>
        <taxon>Eukaryota</taxon>
        <taxon>Metazoa</taxon>
        <taxon>Ecdysozoa</taxon>
        <taxon>Arthropoda</taxon>
        <taxon>Hexapoda</taxon>
        <taxon>Insecta</taxon>
        <taxon>Pterygota</taxon>
        <taxon>Neoptera</taxon>
        <taxon>Endopterygota</taxon>
        <taxon>Diptera</taxon>
        <taxon>Brachycera</taxon>
        <taxon>Muscomorpha</taxon>
        <taxon>Ephydroidea</taxon>
        <taxon>Drosophilidae</taxon>
        <taxon>Drosophila</taxon>
        <taxon>Sophophora</taxon>
    </lineage>
</organism>
<gene>
    <name evidence="2" type="primary">Dsim\GD18584</name>
    <name evidence="2" type="ORF">Dsim_GD18584</name>
</gene>
<dbReference type="EMBL" id="CM000364">
    <property type="protein sequence ID" value="EDX13693.1"/>
    <property type="molecule type" value="Genomic_DNA"/>
</dbReference>
<reference evidence="2 3" key="1">
    <citation type="journal article" date="2007" name="Nature">
        <title>Evolution of genes and genomes on the Drosophila phylogeny.</title>
        <authorList>
            <consortium name="Drosophila 12 Genomes Consortium"/>
            <person name="Clark A.G."/>
            <person name="Eisen M.B."/>
            <person name="Smith D.R."/>
            <person name="Bergman C.M."/>
            <person name="Oliver B."/>
            <person name="Markow T.A."/>
            <person name="Kaufman T.C."/>
            <person name="Kellis M."/>
            <person name="Gelbart W."/>
            <person name="Iyer V.N."/>
            <person name="Pollard D.A."/>
            <person name="Sackton T.B."/>
            <person name="Larracuente A.M."/>
            <person name="Singh N.D."/>
            <person name="Abad J.P."/>
            <person name="Abt D.N."/>
            <person name="Adryan B."/>
            <person name="Aguade M."/>
            <person name="Akashi H."/>
            <person name="Anderson W.W."/>
            <person name="Aquadro C.F."/>
            <person name="Ardell D.H."/>
            <person name="Arguello R."/>
            <person name="Artieri C.G."/>
            <person name="Barbash D.A."/>
            <person name="Barker D."/>
            <person name="Barsanti P."/>
            <person name="Batterham P."/>
            <person name="Batzoglou S."/>
            <person name="Begun D."/>
            <person name="Bhutkar A."/>
            <person name="Blanco E."/>
            <person name="Bosak S.A."/>
            <person name="Bradley R.K."/>
            <person name="Brand A.D."/>
            <person name="Brent M.R."/>
            <person name="Brooks A.N."/>
            <person name="Brown R.H."/>
            <person name="Butlin R.K."/>
            <person name="Caggese C."/>
            <person name="Calvi B.R."/>
            <person name="Bernardo de Carvalho A."/>
            <person name="Caspi A."/>
            <person name="Castrezana S."/>
            <person name="Celniker S.E."/>
            <person name="Chang J.L."/>
            <person name="Chapple C."/>
            <person name="Chatterji S."/>
            <person name="Chinwalla A."/>
            <person name="Civetta A."/>
            <person name="Clifton S.W."/>
            <person name="Comeron J.M."/>
            <person name="Costello J.C."/>
            <person name="Coyne J.A."/>
            <person name="Daub J."/>
            <person name="David R.G."/>
            <person name="Delcher A.L."/>
            <person name="Delehaunty K."/>
            <person name="Do C.B."/>
            <person name="Ebling H."/>
            <person name="Edwards K."/>
            <person name="Eickbush T."/>
            <person name="Evans J.D."/>
            <person name="Filipski A."/>
            <person name="Findeiss S."/>
            <person name="Freyhult E."/>
            <person name="Fulton L."/>
            <person name="Fulton R."/>
            <person name="Garcia A.C."/>
            <person name="Gardiner A."/>
            <person name="Garfield D.A."/>
            <person name="Garvin B.E."/>
            <person name="Gibson G."/>
            <person name="Gilbert D."/>
            <person name="Gnerre S."/>
            <person name="Godfrey J."/>
            <person name="Good R."/>
            <person name="Gotea V."/>
            <person name="Gravely B."/>
            <person name="Greenberg A.J."/>
            <person name="Griffiths-Jones S."/>
            <person name="Gross S."/>
            <person name="Guigo R."/>
            <person name="Gustafson E.A."/>
            <person name="Haerty W."/>
            <person name="Hahn M.W."/>
            <person name="Halligan D.L."/>
            <person name="Halpern A.L."/>
            <person name="Halter G.M."/>
            <person name="Han M.V."/>
            <person name="Heger A."/>
            <person name="Hillier L."/>
            <person name="Hinrichs A.S."/>
            <person name="Holmes I."/>
            <person name="Hoskins R.A."/>
            <person name="Hubisz M.J."/>
            <person name="Hultmark D."/>
            <person name="Huntley M.A."/>
            <person name="Jaffe D.B."/>
            <person name="Jagadeeshan S."/>
            <person name="Jeck W.R."/>
            <person name="Johnson J."/>
            <person name="Jones C.D."/>
            <person name="Jordan W.C."/>
            <person name="Karpen G.H."/>
            <person name="Kataoka E."/>
            <person name="Keightley P.D."/>
            <person name="Kheradpour P."/>
            <person name="Kirkness E.F."/>
            <person name="Koerich L.B."/>
            <person name="Kristiansen K."/>
            <person name="Kudrna D."/>
            <person name="Kulathinal R.J."/>
            <person name="Kumar S."/>
            <person name="Kwok R."/>
            <person name="Lander E."/>
            <person name="Langley C.H."/>
            <person name="Lapoint R."/>
            <person name="Lazzaro B.P."/>
            <person name="Lee S.J."/>
            <person name="Levesque L."/>
            <person name="Li R."/>
            <person name="Lin C.F."/>
            <person name="Lin M.F."/>
            <person name="Lindblad-Toh K."/>
            <person name="Llopart A."/>
            <person name="Long M."/>
            <person name="Low L."/>
            <person name="Lozovsky E."/>
            <person name="Lu J."/>
            <person name="Luo M."/>
            <person name="Machado C.A."/>
            <person name="Makalowski W."/>
            <person name="Marzo M."/>
            <person name="Matsuda M."/>
            <person name="Matzkin L."/>
            <person name="McAllister B."/>
            <person name="McBride C.S."/>
            <person name="McKernan B."/>
            <person name="McKernan K."/>
            <person name="Mendez-Lago M."/>
            <person name="Minx P."/>
            <person name="Mollenhauer M.U."/>
            <person name="Montooth K."/>
            <person name="Mount S.M."/>
            <person name="Mu X."/>
            <person name="Myers E."/>
            <person name="Negre B."/>
            <person name="Newfeld S."/>
            <person name="Nielsen R."/>
            <person name="Noor M.A."/>
            <person name="O'Grady P."/>
            <person name="Pachter L."/>
            <person name="Papaceit M."/>
            <person name="Parisi M.J."/>
            <person name="Parisi M."/>
            <person name="Parts L."/>
            <person name="Pedersen J.S."/>
            <person name="Pesole G."/>
            <person name="Phillippy A.M."/>
            <person name="Ponting C.P."/>
            <person name="Pop M."/>
            <person name="Porcelli D."/>
            <person name="Powell J.R."/>
            <person name="Prohaska S."/>
            <person name="Pruitt K."/>
            <person name="Puig M."/>
            <person name="Quesneville H."/>
            <person name="Ram K.R."/>
            <person name="Rand D."/>
            <person name="Rasmussen M.D."/>
            <person name="Reed L.K."/>
            <person name="Reenan R."/>
            <person name="Reily A."/>
            <person name="Remington K.A."/>
            <person name="Rieger T.T."/>
            <person name="Ritchie M.G."/>
            <person name="Robin C."/>
            <person name="Rogers Y.H."/>
            <person name="Rohde C."/>
            <person name="Rozas J."/>
            <person name="Rubenfield M.J."/>
            <person name="Ruiz A."/>
            <person name="Russo S."/>
            <person name="Salzberg S.L."/>
            <person name="Sanchez-Gracia A."/>
            <person name="Saranga D.J."/>
            <person name="Sato H."/>
            <person name="Schaeffer S.W."/>
            <person name="Schatz M.C."/>
            <person name="Schlenke T."/>
            <person name="Schwartz R."/>
            <person name="Segarra C."/>
            <person name="Singh R.S."/>
            <person name="Sirot L."/>
            <person name="Sirota M."/>
            <person name="Sisneros N.B."/>
            <person name="Smith C.D."/>
            <person name="Smith T.F."/>
            <person name="Spieth J."/>
            <person name="Stage D.E."/>
            <person name="Stark A."/>
            <person name="Stephan W."/>
            <person name="Strausberg R.L."/>
            <person name="Strempel S."/>
            <person name="Sturgill D."/>
            <person name="Sutton G."/>
            <person name="Sutton G.G."/>
            <person name="Tao W."/>
            <person name="Teichmann S."/>
            <person name="Tobari Y.N."/>
            <person name="Tomimura Y."/>
            <person name="Tsolas J.M."/>
            <person name="Valente V.L."/>
            <person name="Venter E."/>
            <person name="Venter J.C."/>
            <person name="Vicario S."/>
            <person name="Vieira F.G."/>
            <person name="Vilella A.J."/>
            <person name="Villasante A."/>
            <person name="Walenz B."/>
            <person name="Wang J."/>
            <person name="Wasserman M."/>
            <person name="Watts T."/>
            <person name="Wilson D."/>
            <person name="Wilson R.K."/>
            <person name="Wing R.A."/>
            <person name="Wolfner M.F."/>
            <person name="Wong A."/>
            <person name="Wong G.K."/>
            <person name="Wu C.I."/>
            <person name="Wu G."/>
            <person name="Yamamoto D."/>
            <person name="Yang H.P."/>
            <person name="Yang S.P."/>
            <person name="Yorke J.A."/>
            <person name="Yoshida K."/>
            <person name="Zdobnov E."/>
            <person name="Zhang P."/>
            <person name="Zhang Y."/>
            <person name="Zimin A.V."/>
            <person name="Baldwin J."/>
            <person name="Abdouelleil A."/>
            <person name="Abdulkadir J."/>
            <person name="Abebe A."/>
            <person name="Abera B."/>
            <person name="Abreu J."/>
            <person name="Acer S.C."/>
            <person name="Aftuck L."/>
            <person name="Alexander A."/>
            <person name="An P."/>
            <person name="Anderson E."/>
            <person name="Anderson S."/>
            <person name="Arachi H."/>
            <person name="Azer M."/>
            <person name="Bachantsang P."/>
            <person name="Barry A."/>
            <person name="Bayul T."/>
            <person name="Berlin A."/>
            <person name="Bessette D."/>
            <person name="Bloom T."/>
            <person name="Blye J."/>
            <person name="Boguslavskiy L."/>
            <person name="Bonnet C."/>
            <person name="Boukhgalter B."/>
            <person name="Bourzgui I."/>
            <person name="Brown A."/>
            <person name="Cahill P."/>
            <person name="Channer S."/>
            <person name="Cheshatsang Y."/>
            <person name="Chuda L."/>
            <person name="Citroen M."/>
            <person name="Collymore A."/>
            <person name="Cooke P."/>
            <person name="Costello M."/>
            <person name="D'Aco K."/>
            <person name="Daza R."/>
            <person name="De Haan G."/>
            <person name="DeGray S."/>
            <person name="DeMaso C."/>
            <person name="Dhargay N."/>
            <person name="Dooley K."/>
            <person name="Dooley E."/>
            <person name="Doricent M."/>
            <person name="Dorje P."/>
            <person name="Dorjee K."/>
            <person name="Dupes A."/>
            <person name="Elong R."/>
            <person name="Falk J."/>
            <person name="Farina A."/>
            <person name="Faro S."/>
            <person name="Ferguson D."/>
            <person name="Fisher S."/>
            <person name="Foley C.D."/>
            <person name="Franke A."/>
            <person name="Friedrich D."/>
            <person name="Gadbois L."/>
            <person name="Gearin G."/>
            <person name="Gearin C.R."/>
            <person name="Giannoukos G."/>
            <person name="Goode T."/>
            <person name="Graham J."/>
            <person name="Grandbois E."/>
            <person name="Grewal S."/>
            <person name="Gyaltsen K."/>
            <person name="Hafez N."/>
            <person name="Hagos B."/>
            <person name="Hall J."/>
            <person name="Henson C."/>
            <person name="Hollinger A."/>
            <person name="Honan T."/>
            <person name="Huard M.D."/>
            <person name="Hughes L."/>
            <person name="Hurhula B."/>
            <person name="Husby M.E."/>
            <person name="Kamat A."/>
            <person name="Kanga B."/>
            <person name="Kashin S."/>
            <person name="Khazanovich D."/>
            <person name="Kisner P."/>
            <person name="Lance K."/>
            <person name="Lara M."/>
            <person name="Lee W."/>
            <person name="Lennon N."/>
            <person name="Letendre F."/>
            <person name="LeVine R."/>
            <person name="Lipovsky A."/>
            <person name="Liu X."/>
            <person name="Liu J."/>
            <person name="Liu S."/>
            <person name="Lokyitsang T."/>
            <person name="Lokyitsang Y."/>
            <person name="Lubonja R."/>
            <person name="Lui A."/>
            <person name="MacDonald P."/>
            <person name="Magnisalis V."/>
            <person name="Maru K."/>
            <person name="Matthews C."/>
            <person name="McCusker W."/>
            <person name="McDonough S."/>
            <person name="Mehta T."/>
            <person name="Meldrim J."/>
            <person name="Meneus L."/>
            <person name="Mihai O."/>
            <person name="Mihalev A."/>
            <person name="Mihova T."/>
            <person name="Mittelman R."/>
            <person name="Mlenga V."/>
            <person name="Montmayeur A."/>
            <person name="Mulrain L."/>
            <person name="Navidi A."/>
            <person name="Naylor J."/>
            <person name="Negash T."/>
            <person name="Nguyen T."/>
            <person name="Nguyen N."/>
            <person name="Nicol R."/>
            <person name="Norbu C."/>
            <person name="Norbu N."/>
            <person name="Novod N."/>
            <person name="O'Neill B."/>
            <person name="Osman S."/>
            <person name="Markiewicz E."/>
            <person name="Oyono O.L."/>
            <person name="Patti C."/>
            <person name="Phunkhang P."/>
            <person name="Pierre F."/>
            <person name="Priest M."/>
            <person name="Raghuraman S."/>
            <person name="Rege F."/>
            <person name="Reyes R."/>
            <person name="Rise C."/>
            <person name="Rogov P."/>
            <person name="Ross K."/>
            <person name="Ryan E."/>
            <person name="Settipalli S."/>
            <person name="Shea T."/>
            <person name="Sherpa N."/>
            <person name="Shi L."/>
            <person name="Shih D."/>
            <person name="Sparrow T."/>
            <person name="Spaulding J."/>
            <person name="Stalker J."/>
            <person name="Stange-Thomann N."/>
            <person name="Stavropoulos S."/>
            <person name="Stone C."/>
            <person name="Strader C."/>
            <person name="Tesfaye S."/>
            <person name="Thomson T."/>
            <person name="Thoulutsang Y."/>
            <person name="Thoulutsang D."/>
            <person name="Topham K."/>
            <person name="Topping I."/>
            <person name="Tsamla T."/>
            <person name="Vassiliev H."/>
            <person name="Vo A."/>
            <person name="Wangchuk T."/>
            <person name="Wangdi T."/>
            <person name="Weiand M."/>
            <person name="Wilkinson J."/>
            <person name="Wilson A."/>
            <person name="Yadav S."/>
            <person name="Young G."/>
            <person name="Yu Q."/>
            <person name="Zembek L."/>
            <person name="Zhong D."/>
            <person name="Zimmer A."/>
            <person name="Zwirko Z."/>
            <person name="Jaffe D.B."/>
            <person name="Alvarez P."/>
            <person name="Brockman W."/>
            <person name="Butler J."/>
            <person name="Chin C."/>
            <person name="Gnerre S."/>
            <person name="Grabherr M."/>
            <person name="Kleber M."/>
            <person name="Mauceli E."/>
            <person name="MacCallum I."/>
        </authorList>
    </citation>
    <scope>NUCLEOTIDE SEQUENCE [LARGE SCALE GENOMIC DNA]</scope>
    <source>
        <strain evidence="3">white501</strain>
    </source>
</reference>
<dbReference type="Bgee" id="FBgn0190106">
    <property type="expression patterns" value="Expressed in embryo and 3 other cell types or tissues"/>
</dbReference>
<proteinExistence type="predicted"/>
<dbReference type="PhylomeDB" id="B4QXC2"/>
<feature type="region of interest" description="Disordered" evidence="1">
    <location>
        <begin position="561"/>
        <end position="580"/>
    </location>
</feature>
<keyword evidence="3" id="KW-1185">Reference proteome</keyword>
<sequence>MKHASTRILVSASSNINANQIPIQQIQKSLLKPVGVPNSALSPVQRQLATGKSGTFAISKISPTRNTTPILVSTPSGLQTVHVATTPNQAGGSASPTVAKKLTIKKPVPNNKIGNFIIPMDQQQSGQQPTLQGQHVKVQPIAGKPKSLTITPRPQMPKNIIRLLPAGGATVTGNPVIGGTKPNSVQILGPRVVPQIQTVRPAQQKIGAVSIVANKPVTSVAATETASPVTMSTISSPVPGGGTIVKMSPQAFANLQQQQQQLKQKVNNASPALNSPQQRIIVGNTAISSNKKIVFQSLAKAAPKILSTSPSGSVTKATTNLSPQQQRIVLQNFKQPVMATNQSGTLTAVGGNATRVIRATPATSVGTGGIVGAGNPQTAGQIITLDSLLQKQPAGGKLLTTAGNNVFQLATSSAGNVITLSPNQPTKQLPTMTRIVSATSTTPATGNASTVVPKIIGKTTVLPGKPLLLHAKTLKQLGSSSVATTQTTTTTTTAVASAAVGGTGGTVVAGTGVTNAAGRTTQNIVIGGQTVKLQGAISARGAGAPVQTVIMGNQLLRLASSTSNSGTTSTSGITTSPKTLLIGPGGTQTLRLAKNVLVANKQITSTANSSVVNSSTTASPAATATATPSNNLVFAVQGNGGQLFFSPGLQGMNLKPLSSLKVIPMAAASASGAAVGGKISVTTAVGETGAKTLTTKLIPATVLKTATGSGN</sequence>
<dbReference type="Proteomes" id="UP000000304">
    <property type="component" value="Chromosome 3R"/>
</dbReference>
<name>B4QXC2_DROSI</name>